<comment type="subcellular location">
    <subcellularLocation>
        <location evidence="1">Membrane</location>
        <topology evidence="1">Multi-pass membrane protein</topology>
    </subcellularLocation>
</comment>
<organism evidence="9 10">
    <name type="scientific">Panagrolaimus davidi</name>
    <dbReference type="NCBI Taxonomy" id="227884"/>
    <lineage>
        <taxon>Eukaryota</taxon>
        <taxon>Metazoa</taxon>
        <taxon>Ecdysozoa</taxon>
        <taxon>Nematoda</taxon>
        <taxon>Chromadorea</taxon>
        <taxon>Rhabditida</taxon>
        <taxon>Tylenchina</taxon>
        <taxon>Panagrolaimomorpha</taxon>
        <taxon>Panagrolaimoidea</taxon>
        <taxon>Panagrolaimidae</taxon>
        <taxon>Panagrolaimus</taxon>
    </lineage>
</organism>
<protein>
    <submittedName>
        <fullName evidence="10">Uncharacterized protein</fullName>
    </submittedName>
</protein>
<evidence type="ECO:0000256" key="7">
    <source>
        <dbReference type="ARBA" id="ARBA00023136"/>
    </source>
</evidence>
<keyword evidence="7" id="KW-0472">Membrane</keyword>
<dbReference type="Proteomes" id="UP000887578">
    <property type="component" value="Unplaced"/>
</dbReference>
<dbReference type="Pfam" id="PF14798">
    <property type="entry name" value="Ca_hom_mod"/>
    <property type="match status" value="1"/>
</dbReference>
<keyword evidence="3" id="KW-0813">Transport</keyword>
<evidence type="ECO:0000256" key="8">
    <source>
        <dbReference type="ARBA" id="ARBA00023303"/>
    </source>
</evidence>
<keyword evidence="4" id="KW-0812">Transmembrane</keyword>
<evidence type="ECO:0000256" key="4">
    <source>
        <dbReference type="ARBA" id="ARBA00022692"/>
    </source>
</evidence>
<accession>A0A914RCT2</accession>
<reference evidence="10" key="1">
    <citation type="submission" date="2022-11" db="UniProtKB">
        <authorList>
            <consortium name="WormBaseParasite"/>
        </authorList>
    </citation>
    <scope>IDENTIFICATION</scope>
</reference>
<keyword evidence="5" id="KW-1133">Transmembrane helix</keyword>
<dbReference type="WBParaSite" id="PDA_v2.g9435.t1">
    <property type="protein sequence ID" value="PDA_v2.g9435.t1"/>
    <property type="gene ID" value="PDA_v2.g9435"/>
</dbReference>
<evidence type="ECO:0000313" key="9">
    <source>
        <dbReference type="Proteomes" id="UP000887578"/>
    </source>
</evidence>
<dbReference type="GO" id="GO:1904669">
    <property type="term" value="P:ATP export"/>
    <property type="evidence" value="ECO:0007669"/>
    <property type="project" value="UniProtKB-ARBA"/>
</dbReference>
<evidence type="ECO:0000313" key="10">
    <source>
        <dbReference type="WBParaSite" id="PDA_v2.g9435.t1"/>
    </source>
</evidence>
<evidence type="ECO:0000256" key="1">
    <source>
        <dbReference type="ARBA" id="ARBA00004141"/>
    </source>
</evidence>
<dbReference type="InterPro" id="IPR029569">
    <property type="entry name" value="CALHM"/>
</dbReference>
<dbReference type="AlphaFoldDB" id="A0A914RCT2"/>
<proteinExistence type="inferred from homology"/>
<evidence type="ECO:0000256" key="6">
    <source>
        <dbReference type="ARBA" id="ARBA00023065"/>
    </source>
</evidence>
<keyword evidence="8" id="KW-0407">Ion channel</keyword>
<dbReference type="GO" id="GO:0034220">
    <property type="term" value="P:monoatomic ion transmembrane transport"/>
    <property type="evidence" value="ECO:0007669"/>
    <property type="project" value="UniProtKB-KW"/>
</dbReference>
<evidence type="ECO:0000256" key="2">
    <source>
        <dbReference type="ARBA" id="ARBA00008497"/>
    </source>
</evidence>
<evidence type="ECO:0000256" key="3">
    <source>
        <dbReference type="ARBA" id="ARBA00022448"/>
    </source>
</evidence>
<keyword evidence="6" id="KW-0406">Ion transport</keyword>
<name>A0A914RCT2_9BILA</name>
<sequence>MVCIERMLDKQTYVQWEYIQMYRDEEKRVFDETAKEYARNLAEKQAELFFSKSIHSKKDWDSLSIFVDYKNHRFFQNRVNNKQQLIENEEFTALQHWANEQV</sequence>
<dbReference type="GO" id="GO:0016020">
    <property type="term" value="C:membrane"/>
    <property type="evidence" value="ECO:0007669"/>
    <property type="project" value="UniProtKB-SubCell"/>
</dbReference>
<evidence type="ECO:0000256" key="5">
    <source>
        <dbReference type="ARBA" id="ARBA00022989"/>
    </source>
</evidence>
<keyword evidence="9" id="KW-1185">Reference proteome</keyword>
<comment type="similarity">
    <text evidence="2">Belongs to the CALHM family.</text>
</comment>